<dbReference type="AlphaFoldDB" id="X1GB79"/>
<evidence type="ECO:0000313" key="1">
    <source>
        <dbReference type="EMBL" id="GAH30293.1"/>
    </source>
</evidence>
<gene>
    <name evidence="1" type="ORF">S03H2_06162</name>
</gene>
<protein>
    <submittedName>
        <fullName evidence="1">Uncharacterized protein</fullName>
    </submittedName>
</protein>
<feature type="non-terminal residue" evidence="1">
    <location>
        <position position="256"/>
    </location>
</feature>
<dbReference type="EMBL" id="BARU01002653">
    <property type="protein sequence ID" value="GAH30293.1"/>
    <property type="molecule type" value="Genomic_DNA"/>
</dbReference>
<reference evidence="1" key="1">
    <citation type="journal article" date="2014" name="Front. Microbiol.">
        <title>High frequency of phylogenetically diverse reductive dehalogenase-homologous genes in deep subseafloor sedimentary metagenomes.</title>
        <authorList>
            <person name="Kawai M."/>
            <person name="Futagami T."/>
            <person name="Toyoda A."/>
            <person name="Takaki Y."/>
            <person name="Nishi S."/>
            <person name="Hori S."/>
            <person name="Arai W."/>
            <person name="Tsubouchi T."/>
            <person name="Morono Y."/>
            <person name="Uchiyama I."/>
            <person name="Ito T."/>
            <person name="Fujiyama A."/>
            <person name="Inagaki F."/>
            <person name="Takami H."/>
        </authorList>
    </citation>
    <scope>NUCLEOTIDE SEQUENCE</scope>
    <source>
        <strain evidence="1">Expedition CK06-06</strain>
    </source>
</reference>
<proteinExistence type="predicted"/>
<sequence length="256" mass="27089">MASKGHALSRDALIRTLTAYSGITTEDGAGDGTTLVDSNLIDRNDFVSEKTILIMSGDAKDEDKGATSVDTDGNGKIIDGIITLQGNGFSAQIKAGTIFRVLNISTVEMDVARIEAKLDTADTLIEAIKAKTDNLPPDPAIQSAIDALVSPIWTYIQAVRAKTDNLPPDPAIQSAIDALVSPIWTYIQAVRAKTDNLPPDPAGQAFIDALVSPIWTYIQAIQAVTDNLPDSGALTALLADITAIKAETDKIADKML</sequence>
<organism evidence="1">
    <name type="scientific">marine sediment metagenome</name>
    <dbReference type="NCBI Taxonomy" id="412755"/>
    <lineage>
        <taxon>unclassified sequences</taxon>
        <taxon>metagenomes</taxon>
        <taxon>ecological metagenomes</taxon>
    </lineage>
</organism>
<name>X1GB79_9ZZZZ</name>
<comment type="caution">
    <text evidence="1">The sequence shown here is derived from an EMBL/GenBank/DDBJ whole genome shotgun (WGS) entry which is preliminary data.</text>
</comment>
<accession>X1GB79</accession>